<dbReference type="PROSITE" id="PS50194">
    <property type="entry name" value="FILAMIN_REPEAT"/>
    <property type="match status" value="1"/>
</dbReference>
<dbReference type="InterPro" id="IPR013083">
    <property type="entry name" value="Znf_RING/FYVE/PHD"/>
</dbReference>
<dbReference type="InterPro" id="IPR013783">
    <property type="entry name" value="Ig-like_fold"/>
</dbReference>
<dbReference type="Gene3D" id="2.60.40.10">
    <property type="entry name" value="Immunoglobulins"/>
    <property type="match status" value="1"/>
</dbReference>
<dbReference type="SUPFAM" id="SSF57850">
    <property type="entry name" value="RING/U-box"/>
    <property type="match status" value="1"/>
</dbReference>
<accession>A0ABN8S7X6</accession>
<dbReference type="PROSITE" id="PS50119">
    <property type="entry name" value="ZF_BBOX"/>
    <property type="match status" value="2"/>
</dbReference>
<feature type="repeat" description="NHL" evidence="9">
    <location>
        <begin position="670"/>
        <end position="713"/>
    </location>
</feature>
<dbReference type="InterPro" id="IPR017907">
    <property type="entry name" value="Znf_RING_CS"/>
</dbReference>
<feature type="coiled-coil region" evidence="10">
    <location>
        <begin position="333"/>
        <end position="414"/>
    </location>
</feature>
<evidence type="ECO:0000313" key="13">
    <source>
        <dbReference type="EMBL" id="CAH3187832.1"/>
    </source>
</evidence>
<evidence type="ECO:0000313" key="14">
    <source>
        <dbReference type="Proteomes" id="UP001159427"/>
    </source>
</evidence>
<dbReference type="PANTHER" id="PTHR24104:SF57">
    <property type="entry name" value="BEE-MILK PROTEIN"/>
    <property type="match status" value="1"/>
</dbReference>
<dbReference type="Proteomes" id="UP001159427">
    <property type="component" value="Unassembled WGS sequence"/>
</dbReference>
<dbReference type="SMART" id="SM00336">
    <property type="entry name" value="BBOX"/>
    <property type="match status" value="2"/>
</dbReference>
<dbReference type="Gene3D" id="3.30.160.60">
    <property type="entry name" value="Classic Zinc Finger"/>
    <property type="match status" value="1"/>
</dbReference>
<dbReference type="Pfam" id="PF00643">
    <property type="entry name" value="zf-B_box"/>
    <property type="match status" value="1"/>
</dbReference>
<dbReference type="PANTHER" id="PTHR24104">
    <property type="entry name" value="E3 UBIQUITIN-PROTEIN LIGASE NHLRC1-RELATED"/>
    <property type="match status" value="1"/>
</dbReference>
<dbReference type="InterPro" id="IPR017868">
    <property type="entry name" value="Filamin/ABP280_repeat-like"/>
</dbReference>
<reference evidence="13 14" key="1">
    <citation type="submission" date="2022-05" db="EMBL/GenBank/DDBJ databases">
        <authorList>
            <consortium name="Genoscope - CEA"/>
            <person name="William W."/>
        </authorList>
    </citation>
    <scope>NUCLEOTIDE SEQUENCE [LARGE SCALE GENOMIC DNA]</scope>
</reference>
<keyword evidence="6" id="KW-0862">Zinc</keyword>
<evidence type="ECO:0000256" key="1">
    <source>
        <dbReference type="ARBA" id="ARBA00008518"/>
    </source>
</evidence>
<dbReference type="SMART" id="SM00184">
    <property type="entry name" value="RING"/>
    <property type="match status" value="1"/>
</dbReference>
<evidence type="ECO:0000259" key="11">
    <source>
        <dbReference type="PROSITE" id="PS50089"/>
    </source>
</evidence>
<keyword evidence="2" id="KW-0597">Phosphoprotein</keyword>
<evidence type="ECO:0000256" key="3">
    <source>
        <dbReference type="ARBA" id="ARBA00022723"/>
    </source>
</evidence>
<evidence type="ECO:0000256" key="9">
    <source>
        <dbReference type="PROSITE-ProRule" id="PRU00504"/>
    </source>
</evidence>
<evidence type="ECO:0000256" key="2">
    <source>
        <dbReference type="ARBA" id="ARBA00022553"/>
    </source>
</evidence>
<evidence type="ECO:0000256" key="8">
    <source>
        <dbReference type="PROSITE-ProRule" id="PRU00087"/>
    </source>
</evidence>
<feature type="domain" description="B box-type" evidence="12">
    <location>
        <begin position="259"/>
        <end position="302"/>
    </location>
</feature>
<dbReference type="SUPFAM" id="SSF101898">
    <property type="entry name" value="NHL repeat"/>
    <property type="match status" value="2"/>
</dbReference>
<dbReference type="InterPro" id="IPR001298">
    <property type="entry name" value="Filamin/ABP280_rpt"/>
</dbReference>
<dbReference type="InterPro" id="IPR027370">
    <property type="entry name" value="Znf-RING_euk"/>
</dbReference>
<dbReference type="SUPFAM" id="SSF81296">
    <property type="entry name" value="E set domains"/>
    <property type="match status" value="1"/>
</dbReference>
<dbReference type="SMART" id="SM00557">
    <property type="entry name" value="IG_FLMN"/>
    <property type="match status" value="1"/>
</dbReference>
<evidence type="ECO:0000256" key="6">
    <source>
        <dbReference type="ARBA" id="ARBA00022833"/>
    </source>
</evidence>
<dbReference type="Pfam" id="PF13445">
    <property type="entry name" value="zf-RING_UBOX"/>
    <property type="match status" value="1"/>
</dbReference>
<dbReference type="InterPro" id="IPR014756">
    <property type="entry name" value="Ig_E-set"/>
</dbReference>
<comment type="caution">
    <text evidence="13">The sequence shown here is derived from an EMBL/GenBank/DDBJ whole genome shotgun (WGS) entry which is preliminary data.</text>
</comment>
<keyword evidence="14" id="KW-1185">Reference proteome</keyword>
<evidence type="ECO:0000259" key="12">
    <source>
        <dbReference type="PROSITE" id="PS50119"/>
    </source>
</evidence>
<dbReference type="InterPro" id="IPR000315">
    <property type="entry name" value="Znf_B-box"/>
</dbReference>
<dbReference type="PROSITE" id="PS50089">
    <property type="entry name" value="ZF_RING_2"/>
    <property type="match status" value="1"/>
</dbReference>
<dbReference type="Pfam" id="PF17170">
    <property type="entry name" value="DUF5128"/>
    <property type="match status" value="1"/>
</dbReference>
<dbReference type="InterPro" id="IPR050952">
    <property type="entry name" value="TRIM-NHL_E3_ligases"/>
</dbReference>
<feature type="repeat" description="NHL" evidence="9">
    <location>
        <begin position="717"/>
        <end position="757"/>
    </location>
</feature>
<dbReference type="PROSITE" id="PS51125">
    <property type="entry name" value="NHL"/>
    <property type="match status" value="5"/>
</dbReference>
<evidence type="ECO:0000256" key="10">
    <source>
        <dbReference type="SAM" id="Coils"/>
    </source>
</evidence>
<gene>
    <name evidence="13" type="ORF">PEVE_00017964</name>
</gene>
<dbReference type="Gene3D" id="3.30.40.10">
    <property type="entry name" value="Zinc/RING finger domain, C3HC4 (zinc finger)"/>
    <property type="match status" value="1"/>
</dbReference>
<feature type="domain" description="RING-type" evidence="11">
    <location>
        <begin position="119"/>
        <end position="162"/>
    </location>
</feature>
<feature type="repeat" description="NHL" evidence="9">
    <location>
        <begin position="621"/>
        <end position="664"/>
    </location>
</feature>
<dbReference type="InterPro" id="IPR001841">
    <property type="entry name" value="Znf_RING"/>
</dbReference>
<keyword evidence="5 7" id="KW-0863">Zinc-finger</keyword>
<name>A0ABN8S7X6_9CNID</name>
<evidence type="ECO:0000256" key="4">
    <source>
        <dbReference type="ARBA" id="ARBA00022737"/>
    </source>
</evidence>
<keyword evidence="4" id="KW-0677">Repeat</keyword>
<dbReference type="PROSITE" id="PS00518">
    <property type="entry name" value="ZF_RING_1"/>
    <property type="match status" value="1"/>
</dbReference>
<dbReference type="Pfam" id="PF01436">
    <property type="entry name" value="NHL"/>
    <property type="match status" value="2"/>
</dbReference>
<proteinExistence type="inferred from homology"/>
<evidence type="ECO:0000256" key="7">
    <source>
        <dbReference type="PROSITE-ProRule" id="PRU00024"/>
    </source>
</evidence>
<protein>
    <recommendedName>
        <fullName evidence="15">E3 ubiquitin-protein ligase TRIM71</fullName>
    </recommendedName>
</protein>
<dbReference type="EMBL" id="CALNXI010002452">
    <property type="protein sequence ID" value="CAH3187832.1"/>
    <property type="molecule type" value="Genomic_DNA"/>
</dbReference>
<dbReference type="InterPro" id="IPR001258">
    <property type="entry name" value="NHL_repeat"/>
</dbReference>
<feature type="repeat" description="Filamin" evidence="8">
    <location>
        <begin position="466"/>
        <end position="569"/>
    </location>
</feature>
<organism evidence="13 14">
    <name type="scientific">Porites evermanni</name>
    <dbReference type="NCBI Taxonomy" id="104178"/>
    <lineage>
        <taxon>Eukaryota</taxon>
        <taxon>Metazoa</taxon>
        <taxon>Cnidaria</taxon>
        <taxon>Anthozoa</taxon>
        <taxon>Hexacorallia</taxon>
        <taxon>Scleractinia</taxon>
        <taxon>Fungiina</taxon>
        <taxon>Poritidae</taxon>
        <taxon>Porites</taxon>
    </lineage>
</organism>
<feature type="repeat" description="NHL" evidence="9">
    <location>
        <begin position="22"/>
        <end position="65"/>
    </location>
</feature>
<dbReference type="Pfam" id="PF00630">
    <property type="entry name" value="Filamin"/>
    <property type="match status" value="1"/>
</dbReference>
<evidence type="ECO:0008006" key="15">
    <source>
        <dbReference type="Google" id="ProtNLM"/>
    </source>
</evidence>
<dbReference type="CDD" id="cd19756">
    <property type="entry name" value="Bbox2"/>
    <property type="match status" value="1"/>
</dbReference>
<dbReference type="Gene3D" id="2.120.10.30">
    <property type="entry name" value="TolB, C-terminal domain"/>
    <property type="match status" value="3"/>
</dbReference>
<sequence>MFIVADSLNSCLKVFTSSGNFLRKIGEKGNADGQFLKPYGVCVDQHGNILVSDRDSGRVQQFTIEGQFIGKTVTKLTWPWGMATMPDGRILVCDFNIVCFAFNFVMESLLKNLRKHVECSICLDNFKEPKTIACLHTFCCECLRKHALMSQRHGQFRCPECQTQIAIPEGNLFDQLPTSFLHNSLLSLLTVQQSDDRGEISCGLCKKKSVETSYCFECEKFLCSHCVNAHELFRDTAFAEHKVTPVKQFQAEDYEALLKRKAFCTEKYHEKEVTRFYCRVCHTCICQICINMNHKTHEIELLETAADQERTKSLAGVESMKQKHQTCRGIIIIRQFEETAANLQNNIATAKRQVSQSAEQMIAVIHEREREAITTLENTRVSRMQKLDAVKKQVQQLEKQIKQAAEFASELVQRSSSADIIGNRKNLQERFEELRKTQMPDLPAGSFVEFVSTCKLDTLSLGIIKSTETDPNKSTIEGLKQTFQAGVEAEFSICPKTIEGQISNKQYEDHVEVQVEPADQLASLNINEGNDEGGRKFQVKFVPKLPGVYHISAKINGEGVARSPFTVKVQERKLEVDGELHLQNETLQKPAGIAVNGKGLIAIADCDKNCILICDEEGKIVRQLGCRGDNPGQLSRPCGVTFINDDGILVAEEFNHRVQQFNVHSAQNFVNSFGRRGTGDGNFENPTSVCMDDEGRIIVSEHINHRVQVLTRDGATLLIFGDRGPEKLYRPVGCVCYKHMFIVADSGNSCLKVFNSSGNFLRKIGKKGNEDGQFLSPYGVCVGQHGNILVSDKESGRVQQFTIEGRFTGKTVTKLTWPWGMATMPDGRILVCDYSARKVLFLK</sequence>
<dbReference type="InterPro" id="IPR011042">
    <property type="entry name" value="6-blade_b-propeller_TolB-like"/>
</dbReference>
<feature type="domain" description="B box-type" evidence="12">
    <location>
        <begin position="197"/>
        <end position="246"/>
    </location>
</feature>
<comment type="similarity">
    <text evidence="1">Belongs to the TRIM/RBCC family.</text>
</comment>
<feature type="repeat" description="NHL" evidence="9">
    <location>
        <begin position="761"/>
        <end position="804"/>
    </location>
</feature>
<dbReference type="SUPFAM" id="SSF57845">
    <property type="entry name" value="B-box zinc-binding domain"/>
    <property type="match status" value="1"/>
</dbReference>
<keyword evidence="10" id="KW-0175">Coiled coil</keyword>
<keyword evidence="3" id="KW-0479">Metal-binding</keyword>
<evidence type="ECO:0000256" key="5">
    <source>
        <dbReference type="ARBA" id="ARBA00022771"/>
    </source>
</evidence>